<evidence type="ECO:0000313" key="1">
    <source>
        <dbReference type="EnsemblProtists" id="HpaP811883"/>
    </source>
</evidence>
<reference evidence="1" key="2">
    <citation type="submission" date="2015-06" db="UniProtKB">
        <authorList>
            <consortium name="EnsemblProtists"/>
        </authorList>
    </citation>
    <scope>IDENTIFICATION</scope>
    <source>
        <strain evidence="1">Emoy2</strain>
    </source>
</reference>
<reference evidence="2" key="1">
    <citation type="journal article" date="2010" name="Science">
        <title>Signatures of adaptation to obligate biotrophy in the Hyaloperonospora arabidopsidis genome.</title>
        <authorList>
            <person name="Baxter L."/>
            <person name="Tripathy S."/>
            <person name="Ishaque N."/>
            <person name="Boot N."/>
            <person name="Cabral A."/>
            <person name="Kemen E."/>
            <person name="Thines M."/>
            <person name="Ah-Fong A."/>
            <person name="Anderson R."/>
            <person name="Badejoko W."/>
            <person name="Bittner-Eddy P."/>
            <person name="Boore J.L."/>
            <person name="Chibucos M.C."/>
            <person name="Coates M."/>
            <person name="Dehal P."/>
            <person name="Delehaunty K."/>
            <person name="Dong S."/>
            <person name="Downton P."/>
            <person name="Dumas B."/>
            <person name="Fabro G."/>
            <person name="Fronick C."/>
            <person name="Fuerstenberg S.I."/>
            <person name="Fulton L."/>
            <person name="Gaulin E."/>
            <person name="Govers F."/>
            <person name="Hughes L."/>
            <person name="Humphray S."/>
            <person name="Jiang R.H."/>
            <person name="Judelson H."/>
            <person name="Kamoun S."/>
            <person name="Kyung K."/>
            <person name="Meijer H."/>
            <person name="Minx P."/>
            <person name="Morris P."/>
            <person name="Nelson J."/>
            <person name="Phuntumart V."/>
            <person name="Qutob D."/>
            <person name="Rehmany A."/>
            <person name="Rougon-Cardoso A."/>
            <person name="Ryden P."/>
            <person name="Torto-Alalibo T."/>
            <person name="Studholme D."/>
            <person name="Wang Y."/>
            <person name="Win J."/>
            <person name="Wood J."/>
            <person name="Clifton S.W."/>
            <person name="Rogers J."/>
            <person name="Van den Ackerveken G."/>
            <person name="Jones J.D."/>
            <person name="McDowell J.M."/>
            <person name="Beynon J."/>
            <person name="Tyler B.M."/>
        </authorList>
    </citation>
    <scope>NUCLEOTIDE SEQUENCE [LARGE SCALE GENOMIC DNA]</scope>
    <source>
        <strain evidence="2">Emoy2</strain>
    </source>
</reference>
<protein>
    <submittedName>
        <fullName evidence="1">Uncharacterized protein</fullName>
    </submittedName>
</protein>
<sequence>MLTSGAVMSIPKKKAPVRIWRHCREVSVFSDVSVEWFTTAQVSTLANVDFAIVLEDLRPRWIWLKSDATIPAVAATHQRYRHYNSL</sequence>
<keyword evidence="2" id="KW-1185">Reference proteome</keyword>
<organism evidence="1 2">
    <name type="scientific">Hyaloperonospora arabidopsidis (strain Emoy2)</name>
    <name type="common">Downy mildew agent</name>
    <name type="synonym">Peronospora arabidopsidis</name>
    <dbReference type="NCBI Taxonomy" id="559515"/>
    <lineage>
        <taxon>Eukaryota</taxon>
        <taxon>Sar</taxon>
        <taxon>Stramenopiles</taxon>
        <taxon>Oomycota</taxon>
        <taxon>Peronosporomycetes</taxon>
        <taxon>Peronosporales</taxon>
        <taxon>Peronosporaceae</taxon>
        <taxon>Hyaloperonospora</taxon>
    </lineage>
</organism>
<dbReference type="InParanoid" id="M4BZ60"/>
<name>M4BZ60_HYAAE</name>
<accession>M4BZ60</accession>
<dbReference type="VEuPathDB" id="FungiDB:HpaG811883"/>
<dbReference type="AlphaFoldDB" id="M4BZ60"/>
<dbReference type="EnsemblProtists" id="HpaT811883">
    <property type="protein sequence ID" value="HpaP811883"/>
    <property type="gene ID" value="HpaG811883"/>
</dbReference>
<dbReference type="HOGENOM" id="CLU_2502722_0_0_1"/>
<evidence type="ECO:0000313" key="2">
    <source>
        <dbReference type="Proteomes" id="UP000011713"/>
    </source>
</evidence>
<dbReference type="Proteomes" id="UP000011713">
    <property type="component" value="Unassembled WGS sequence"/>
</dbReference>
<dbReference type="EMBL" id="JH598056">
    <property type="status" value="NOT_ANNOTATED_CDS"/>
    <property type="molecule type" value="Genomic_DNA"/>
</dbReference>
<proteinExistence type="predicted"/>